<dbReference type="CDD" id="cd10912">
    <property type="entry name" value="PIN_YacP-like"/>
    <property type="match status" value="1"/>
</dbReference>
<gene>
    <name evidence="2" type="ORF">J2S72_001429</name>
</gene>
<dbReference type="Proteomes" id="UP001236559">
    <property type="component" value="Unassembled WGS sequence"/>
</dbReference>
<dbReference type="PANTHER" id="PTHR34547">
    <property type="entry name" value="YACP-LIKE NYN DOMAIN PROTEIN"/>
    <property type="match status" value="1"/>
</dbReference>
<dbReference type="InterPro" id="IPR010298">
    <property type="entry name" value="YacP-like"/>
</dbReference>
<comment type="caution">
    <text evidence="2">The sequence shown here is derived from an EMBL/GenBank/DDBJ whole genome shotgun (WGS) entry which is preliminary data.</text>
</comment>
<dbReference type="RefSeq" id="WP_023055761.1">
    <property type="nucleotide sequence ID" value="NZ_JAUSTN010000007.1"/>
</dbReference>
<evidence type="ECO:0000313" key="2">
    <source>
        <dbReference type="EMBL" id="MDQ0275402.1"/>
    </source>
</evidence>
<organism evidence="2 3">
    <name type="scientific">Peptoniphilus koenoeneniae</name>
    <dbReference type="NCBI Taxonomy" id="507751"/>
    <lineage>
        <taxon>Bacteria</taxon>
        <taxon>Bacillati</taxon>
        <taxon>Bacillota</taxon>
        <taxon>Tissierellia</taxon>
        <taxon>Tissierellales</taxon>
        <taxon>Peptoniphilaceae</taxon>
        <taxon>Peptoniphilus</taxon>
    </lineage>
</organism>
<evidence type="ECO:0000313" key="3">
    <source>
        <dbReference type="Proteomes" id="UP001236559"/>
    </source>
</evidence>
<keyword evidence="1" id="KW-0175">Coiled coil</keyword>
<protein>
    <submittedName>
        <fullName evidence="2">RNA-binding protein with PIN domain</fullName>
    </submittedName>
</protein>
<proteinExistence type="predicted"/>
<dbReference type="Pfam" id="PF05991">
    <property type="entry name" value="NYN_YacP"/>
    <property type="match status" value="1"/>
</dbReference>
<name>A0ABU0AVW5_9FIRM</name>
<keyword evidence="3" id="KW-1185">Reference proteome</keyword>
<evidence type="ECO:0000256" key="1">
    <source>
        <dbReference type="SAM" id="Coils"/>
    </source>
</evidence>
<sequence>MKIYKKNRKYLFVDGYNILNHIQKLKEISVQDLELARELLMDMLAEHSNVTGEYIILVFDGYKVKKSPGSTFHRKGIDVVFTKEFETADAYIEHELDKIGRLHTVRVATSDNMEQQLILSRGGTRLSARELENEILEGKKKIKRKTKELKKDKINTMTRHMELLEKLKDEYQ</sequence>
<accession>A0ABU0AVW5</accession>
<dbReference type="EMBL" id="JAUSTN010000007">
    <property type="protein sequence ID" value="MDQ0275402.1"/>
    <property type="molecule type" value="Genomic_DNA"/>
</dbReference>
<feature type="coiled-coil region" evidence="1">
    <location>
        <begin position="128"/>
        <end position="170"/>
    </location>
</feature>
<reference evidence="2 3" key="1">
    <citation type="submission" date="2023-07" db="EMBL/GenBank/DDBJ databases">
        <title>Genomic Encyclopedia of Type Strains, Phase IV (KMG-IV): sequencing the most valuable type-strain genomes for metagenomic binning, comparative biology and taxonomic classification.</title>
        <authorList>
            <person name="Goeker M."/>
        </authorList>
    </citation>
    <scope>NUCLEOTIDE SEQUENCE [LARGE SCALE GENOMIC DNA]</scope>
    <source>
        <strain evidence="2 3">DSM 22616</strain>
    </source>
</reference>
<dbReference type="PANTHER" id="PTHR34547:SF1">
    <property type="entry name" value="YACP-LIKE NYN DOMAIN PROTEIN"/>
    <property type="match status" value="1"/>
</dbReference>